<evidence type="ECO:0000313" key="3">
    <source>
        <dbReference type="Proteomes" id="UP000671868"/>
    </source>
</evidence>
<dbReference type="InterPro" id="IPR029069">
    <property type="entry name" value="HotDog_dom_sf"/>
</dbReference>
<dbReference type="Pfam" id="PF13452">
    <property type="entry name" value="FAS1_DH_region"/>
    <property type="match status" value="1"/>
</dbReference>
<name>A0ABX7W8G9_9GAMM</name>
<dbReference type="SUPFAM" id="SSF54637">
    <property type="entry name" value="Thioesterase/thiol ester dehydrase-isomerase"/>
    <property type="match status" value="1"/>
</dbReference>
<dbReference type="RefSeq" id="WP_209538069.1">
    <property type="nucleotide sequence ID" value="NZ_CP053381.1"/>
</dbReference>
<organism evidence="2 3">
    <name type="scientific">Billgrantia sulfidoxydans</name>
    <dbReference type="NCBI Taxonomy" id="2733484"/>
    <lineage>
        <taxon>Bacteria</taxon>
        <taxon>Pseudomonadati</taxon>
        <taxon>Pseudomonadota</taxon>
        <taxon>Gammaproteobacteria</taxon>
        <taxon>Oceanospirillales</taxon>
        <taxon>Halomonadaceae</taxon>
        <taxon>Billgrantia</taxon>
    </lineage>
</organism>
<sequence length="152" mass="17167">MLRFHRRWLALEGYEFPRFQARIERERVARYLDFLETRGEGEERGACEDIGPALPTLPFALEMDAGIVAQLAQLLVVDANRLLHAEQAFTCHGPLRCGDLVSVTSHLEGVSWKPRRQVCFFTKASRFLVSGRLAVSSRSVYAIKAREGETAC</sequence>
<dbReference type="Gene3D" id="3.10.129.10">
    <property type="entry name" value="Hotdog Thioesterase"/>
    <property type="match status" value="1"/>
</dbReference>
<gene>
    <name evidence="2" type="ORF">HNO51_18815</name>
</gene>
<dbReference type="InterPro" id="IPR039569">
    <property type="entry name" value="FAS1-like_DH_region"/>
</dbReference>
<proteinExistence type="predicted"/>
<evidence type="ECO:0000259" key="1">
    <source>
        <dbReference type="Pfam" id="PF13452"/>
    </source>
</evidence>
<accession>A0ABX7W8G9</accession>
<reference evidence="2 3" key="1">
    <citation type="journal article" date="2021" name="Front. Microbiol.">
        <title>Aerobic Denitrification and Heterotrophic Sulfur Oxidation in the Genus Halomonas Revealed by Six Novel Species Characterizations and Genome-Based Analysis.</title>
        <authorList>
            <person name="Wang L."/>
            <person name="Shao Z."/>
        </authorList>
    </citation>
    <scope>NUCLEOTIDE SEQUENCE [LARGE SCALE GENOMIC DNA]</scope>
    <source>
        <strain evidence="2 3">MCCC 1A11059</strain>
    </source>
</reference>
<dbReference type="EMBL" id="CP053381">
    <property type="protein sequence ID" value="QTP56551.1"/>
    <property type="molecule type" value="Genomic_DNA"/>
</dbReference>
<evidence type="ECO:0000313" key="2">
    <source>
        <dbReference type="EMBL" id="QTP56551.1"/>
    </source>
</evidence>
<keyword evidence="3" id="KW-1185">Reference proteome</keyword>
<feature type="domain" description="FAS1-like dehydratase" evidence="1">
    <location>
        <begin position="13"/>
        <end position="114"/>
    </location>
</feature>
<dbReference type="Proteomes" id="UP000671868">
    <property type="component" value="Chromosome"/>
</dbReference>
<protein>
    <recommendedName>
        <fullName evidence="1">FAS1-like dehydratase domain-containing protein</fullName>
    </recommendedName>
</protein>